<evidence type="ECO:0000313" key="7">
    <source>
        <dbReference type="EMBL" id="SEI11010.1"/>
    </source>
</evidence>
<keyword evidence="4" id="KW-1133">Transmembrane helix</keyword>
<evidence type="ECO:0000256" key="4">
    <source>
        <dbReference type="SAM" id="Phobius"/>
    </source>
</evidence>
<comment type="catalytic activity">
    <reaction evidence="3">
        <text>2 GTP = 3',3'-c-di-GMP + 2 diphosphate</text>
        <dbReference type="Rhea" id="RHEA:24898"/>
        <dbReference type="ChEBI" id="CHEBI:33019"/>
        <dbReference type="ChEBI" id="CHEBI:37565"/>
        <dbReference type="ChEBI" id="CHEBI:58805"/>
        <dbReference type="EC" id="2.7.7.65"/>
    </reaction>
</comment>
<dbReference type="InterPro" id="IPR029787">
    <property type="entry name" value="Nucleotide_cyclase"/>
</dbReference>
<keyword evidence="5" id="KW-0732">Signal</keyword>
<organism evidence="7 8">
    <name type="scientific">Rheinheimera pacifica</name>
    <dbReference type="NCBI Taxonomy" id="173990"/>
    <lineage>
        <taxon>Bacteria</taxon>
        <taxon>Pseudomonadati</taxon>
        <taxon>Pseudomonadota</taxon>
        <taxon>Gammaproteobacteria</taxon>
        <taxon>Chromatiales</taxon>
        <taxon>Chromatiaceae</taxon>
        <taxon>Rheinheimera</taxon>
    </lineage>
</organism>
<dbReference type="EMBL" id="FNXF01000020">
    <property type="protein sequence ID" value="SEI11010.1"/>
    <property type="molecule type" value="Genomic_DNA"/>
</dbReference>
<dbReference type="InterPro" id="IPR050469">
    <property type="entry name" value="Diguanylate_Cyclase"/>
</dbReference>
<proteinExistence type="predicted"/>
<dbReference type="RefSeq" id="WP_092796575.1">
    <property type="nucleotide sequence ID" value="NZ_FNXF01000020.1"/>
</dbReference>
<evidence type="ECO:0000256" key="2">
    <source>
        <dbReference type="ARBA" id="ARBA00012528"/>
    </source>
</evidence>
<dbReference type="CDD" id="cd01949">
    <property type="entry name" value="GGDEF"/>
    <property type="match status" value="1"/>
</dbReference>
<feature type="transmembrane region" description="Helical" evidence="4">
    <location>
        <begin position="435"/>
        <end position="457"/>
    </location>
</feature>
<dbReference type="InterPro" id="IPR000160">
    <property type="entry name" value="GGDEF_dom"/>
</dbReference>
<dbReference type="InterPro" id="IPR011990">
    <property type="entry name" value="TPR-like_helical_dom_sf"/>
</dbReference>
<keyword evidence="4" id="KW-0812">Transmembrane</keyword>
<dbReference type="InterPro" id="IPR043128">
    <property type="entry name" value="Rev_trsase/Diguanyl_cyclase"/>
</dbReference>
<dbReference type="Gene3D" id="3.30.70.270">
    <property type="match status" value="1"/>
</dbReference>
<evidence type="ECO:0000256" key="1">
    <source>
        <dbReference type="ARBA" id="ARBA00001946"/>
    </source>
</evidence>
<dbReference type="PANTHER" id="PTHR45138:SF9">
    <property type="entry name" value="DIGUANYLATE CYCLASE DGCM-RELATED"/>
    <property type="match status" value="1"/>
</dbReference>
<dbReference type="NCBIfam" id="TIGR00254">
    <property type="entry name" value="GGDEF"/>
    <property type="match status" value="1"/>
</dbReference>
<keyword evidence="8" id="KW-1185">Reference proteome</keyword>
<reference evidence="8" key="1">
    <citation type="submission" date="2016-10" db="EMBL/GenBank/DDBJ databases">
        <authorList>
            <person name="Varghese N."/>
            <person name="Submissions S."/>
        </authorList>
    </citation>
    <scope>NUCLEOTIDE SEQUENCE [LARGE SCALE GENOMIC DNA]</scope>
    <source>
        <strain evidence="8">DSM 17616</strain>
    </source>
</reference>
<feature type="chain" id="PRO_5011496896" description="diguanylate cyclase" evidence="5">
    <location>
        <begin position="25"/>
        <end position="629"/>
    </location>
</feature>
<dbReference type="OrthoDB" id="6191081at2"/>
<name>A0A1H6N8E4_9GAMM</name>
<dbReference type="Pfam" id="PF00990">
    <property type="entry name" value="GGDEF"/>
    <property type="match status" value="1"/>
</dbReference>
<dbReference type="GO" id="GO:1902201">
    <property type="term" value="P:negative regulation of bacterial-type flagellum-dependent cell motility"/>
    <property type="evidence" value="ECO:0007669"/>
    <property type="project" value="TreeGrafter"/>
</dbReference>
<dbReference type="GO" id="GO:0052621">
    <property type="term" value="F:diguanylate cyclase activity"/>
    <property type="evidence" value="ECO:0007669"/>
    <property type="project" value="UniProtKB-EC"/>
</dbReference>
<feature type="domain" description="GGDEF" evidence="6">
    <location>
        <begin position="498"/>
        <end position="629"/>
    </location>
</feature>
<dbReference type="AlphaFoldDB" id="A0A1H6N8E4"/>
<keyword evidence="4" id="KW-0472">Membrane</keyword>
<dbReference type="SMART" id="SM00267">
    <property type="entry name" value="GGDEF"/>
    <property type="match status" value="1"/>
</dbReference>
<dbReference type="PROSITE" id="PS50887">
    <property type="entry name" value="GGDEF"/>
    <property type="match status" value="1"/>
</dbReference>
<dbReference type="GO" id="GO:0005886">
    <property type="term" value="C:plasma membrane"/>
    <property type="evidence" value="ECO:0007669"/>
    <property type="project" value="TreeGrafter"/>
</dbReference>
<dbReference type="Gene3D" id="1.25.40.10">
    <property type="entry name" value="Tetratricopeptide repeat domain"/>
    <property type="match status" value="2"/>
</dbReference>
<protein>
    <recommendedName>
        <fullName evidence="2">diguanylate cyclase</fullName>
        <ecNumber evidence="2">2.7.7.65</ecNumber>
    </recommendedName>
</protein>
<accession>A0A1H6N8E4</accession>
<comment type="cofactor">
    <cofactor evidence="1">
        <name>Mg(2+)</name>
        <dbReference type="ChEBI" id="CHEBI:18420"/>
    </cofactor>
</comment>
<gene>
    <name evidence="7" type="ORF">SAMN05660691_03773</name>
</gene>
<dbReference type="InterPro" id="IPR019734">
    <property type="entry name" value="TPR_rpt"/>
</dbReference>
<feature type="signal peptide" evidence="5">
    <location>
        <begin position="1"/>
        <end position="24"/>
    </location>
</feature>
<evidence type="ECO:0000256" key="3">
    <source>
        <dbReference type="ARBA" id="ARBA00034247"/>
    </source>
</evidence>
<dbReference type="SUPFAM" id="SSF55073">
    <property type="entry name" value="Nucleotide cyclase"/>
    <property type="match status" value="1"/>
</dbReference>
<dbReference type="EC" id="2.7.7.65" evidence="2"/>
<dbReference type="GO" id="GO:0043709">
    <property type="term" value="P:cell adhesion involved in single-species biofilm formation"/>
    <property type="evidence" value="ECO:0007669"/>
    <property type="project" value="TreeGrafter"/>
</dbReference>
<evidence type="ECO:0000313" key="8">
    <source>
        <dbReference type="Proteomes" id="UP000199371"/>
    </source>
</evidence>
<evidence type="ECO:0000259" key="6">
    <source>
        <dbReference type="PROSITE" id="PS50887"/>
    </source>
</evidence>
<dbReference type="STRING" id="173990.SAMN05660691_03773"/>
<dbReference type="FunFam" id="3.30.70.270:FF:000001">
    <property type="entry name" value="Diguanylate cyclase domain protein"/>
    <property type="match status" value="1"/>
</dbReference>
<dbReference type="SMART" id="SM00028">
    <property type="entry name" value="TPR"/>
    <property type="match status" value="4"/>
</dbReference>
<dbReference type="Pfam" id="PF13424">
    <property type="entry name" value="TPR_12"/>
    <property type="match status" value="1"/>
</dbReference>
<evidence type="ECO:0000256" key="5">
    <source>
        <dbReference type="SAM" id="SignalP"/>
    </source>
</evidence>
<dbReference type="PANTHER" id="PTHR45138">
    <property type="entry name" value="REGULATORY COMPONENTS OF SENSORY TRANSDUCTION SYSTEM"/>
    <property type="match status" value="1"/>
</dbReference>
<dbReference type="Proteomes" id="UP000199371">
    <property type="component" value="Unassembled WGS sequence"/>
</dbReference>
<sequence length="629" mass="71527">MLLKPYISFVWLFFVSLYSTGALAQSQQFDALVKQIERGERPFFSIADYQQALLELETAMPANDSKRSSMLNRLRCTLAYFDKPEQGISFSDEKLSQAKAQQDHEALADYYVCRYYLYSQLGQTQLAEQNAQLSYDAASASENPLSIAISLSLLGNIASYRGNYADAMQHYVSAYQLQLSLGYQSYISDVVLAIAATYRRMGLYQEALNYLQQAEQEFSAPQEQFRLAMILNEKAFSYAEMNQPQQALELFEQALQAYKKLNEPLWQTYIKVNLVWVYNLLQQYDNALAFHRQALEELNSSTVPDQSSLATYKGLLALYHSETLLALQQPEDALHQVTLAEHHLSTDDNPRYLLMRYQVKAKALAASGDTAAAYQMLQRYVTLNQQQQQQAKEQQSNLLRIQFDSAHQQEHNQQLAAEKALMQRHVSTLQLAQRWQYVALSLIALLLLILFIAALSLKRRNRRLHNLAMTDELTGIANRRRIMLLAEQERVKARDTALPLSFLILDLDHFKQVNDRYGHEAGDLALQQFSLTVSSLLREQDHFGRTGGEEFLIVLPDTELQHAEVIAERLRSAVAAICVSNSKNPFSITCSLGITQSRPDELLNITLGRADDALYQAKDEGRNRAVSLV</sequence>
<dbReference type="SUPFAM" id="SSF48452">
    <property type="entry name" value="TPR-like"/>
    <property type="match status" value="2"/>
</dbReference>